<organism evidence="9 10">
    <name type="scientific">Paragonimus heterotremus</name>
    <dbReference type="NCBI Taxonomy" id="100268"/>
    <lineage>
        <taxon>Eukaryota</taxon>
        <taxon>Metazoa</taxon>
        <taxon>Spiralia</taxon>
        <taxon>Lophotrochozoa</taxon>
        <taxon>Platyhelminthes</taxon>
        <taxon>Trematoda</taxon>
        <taxon>Digenea</taxon>
        <taxon>Plagiorchiida</taxon>
        <taxon>Troglotremata</taxon>
        <taxon>Troglotrematidae</taxon>
        <taxon>Paragonimus</taxon>
    </lineage>
</organism>
<evidence type="ECO:0000256" key="4">
    <source>
        <dbReference type="ARBA" id="ARBA00022692"/>
    </source>
</evidence>
<comment type="similarity">
    <text evidence="3">Belongs to the TMEM47 family.</text>
</comment>
<keyword evidence="4 8" id="KW-0812">Transmembrane</keyword>
<reference evidence="9" key="1">
    <citation type="submission" date="2019-05" db="EMBL/GenBank/DDBJ databases">
        <title>Annotation for the trematode Paragonimus heterotremus.</title>
        <authorList>
            <person name="Choi Y.-J."/>
        </authorList>
    </citation>
    <scope>NUCLEOTIDE SEQUENCE</scope>
    <source>
        <strain evidence="9">LC</strain>
    </source>
</reference>
<keyword evidence="5" id="KW-0965">Cell junction</keyword>
<dbReference type="Pfam" id="PF10242">
    <property type="entry name" value="L_HMGIC_fpl"/>
    <property type="match status" value="1"/>
</dbReference>
<keyword evidence="10" id="KW-1185">Reference proteome</keyword>
<sequence>MENGEDEEDEALEESIGEESLLGHVRTREVVKRPEGRAPTMTIEVVRVGRPLKVLSLIATLISLMLLTIGAVSTSWVHVNESRMGLYQNCENVKTEQTESSSPACNFVSTDAWVNWLCSLLVLSSLLLTILGLVLLIVGMLIIDLRIKSTLYKTVIVLYSISCLLTVSAIIILPTVTYYKLKQSNENNVRQKALLKVGWSYILTACSVPVLIAAIILLELDKKGEEVIYREVICRASQECVDKP</sequence>
<dbReference type="InterPro" id="IPR015664">
    <property type="entry name" value="P53_induced"/>
</dbReference>
<feature type="transmembrane region" description="Helical" evidence="8">
    <location>
        <begin position="54"/>
        <end position="77"/>
    </location>
</feature>
<feature type="transmembrane region" description="Helical" evidence="8">
    <location>
        <begin position="113"/>
        <end position="143"/>
    </location>
</feature>
<dbReference type="PANTHER" id="PTHR14399">
    <property type="entry name" value="P53-INDUCED PROTEIN RELATED"/>
    <property type="match status" value="1"/>
</dbReference>
<protein>
    <submittedName>
        <fullName evidence="9">Uncharacterized protein</fullName>
    </submittedName>
</protein>
<accession>A0A8J4TQQ5</accession>
<name>A0A8J4TQQ5_9TREM</name>
<evidence type="ECO:0000256" key="3">
    <source>
        <dbReference type="ARBA" id="ARBA00008691"/>
    </source>
</evidence>
<dbReference type="AlphaFoldDB" id="A0A8J4TQQ5"/>
<dbReference type="EMBL" id="LUCH01000761">
    <property type="protein sequence ID" value="KAF5404369.1"/>
    <property type="molecule type" value="Genomic_DNA"/>
</dbReference>
<evidence type="ECO:0000256" key="2">
    <source>
        <dbReference type="ARBA" id="ARBA00004282"/>
    </source>
</evidence>
<gene>
    <name evidence="9" type="ORF">PHET_01916</name>
</gene>
<feature type="transmembrane region" description="Helical" evidence="8">
    <location>
        <begin position="155"/>
        <end position="179"/>
    </location>
</feature>
<evidence type="ECO:0000313" key="10">
    <source>
        <dbReference type="Proteomes" id="UP000748531"/>
    </source>
</evidence>
<keyword evidence="6 8" id="KW-1133">Transmembrane helix</keyword>
<dbReference type="GO" id="GO:0005911">
    <property type="term" value="C:cell-cell junction"/>
    <property type="evidence" value="ECO:0007669"/>
    <property type="project" value="TreeGrafter"/>
</dbReference>
<dbReference type="GO" id="GO:0098609">
    <property type="term" value="P:cell-cell adhesion"/>
    <property type="evidence" value="ECO:0007669"/>
    <property type="project" value="TreeGrafter"/>
</dbReference>
<dbReference type="Gene3D" id="1.20.140.150">
    <property type="match status" value="1"/>
</dbReference>
<dbReference type="PANTHER" id="PTHR14399:SF5">
    <property type="entry name" value="CELL JUNCTION PROTEIN VAB-9"/>
    <property type="match status" value="1"/>
</dbReference>
<feature type="transmembrane region" description="Helical" evidence="8">
    <location>
        <begin position="199"/>
        <end position="220"/>
    </location>
</feature>
<evidence type="ECO:0000256" key="8">
    <source>
        <dbReference type="SAM" id="Phobius"/>
    </source>
</evidence>
<comment type="subcellular location">
    <subcellularLocation>
        <location evidence="2">Cell junction</location>
    </subcellularLocation>
    <subcellularLocation>
        <location evidence="1">Membrane</location>
        <topology evidence="1">Multi-pass membrane protein</topology>
    </subcellularLocation>
</comment>
<dbReference type="OrthoDB" id="6283877at2759"/>
<evidence type="ECO:0000256" key="6">
    <source>
        <dbReference type="ARBA" id="ARBA00022989"/>
    </source>
</evidence>
<evidence type="ECO:0000256" key="1">
    <source>
        <dbReference type="ARBA" id="ARBA00004141"/>
    </source>
</evidence>
<evidence type="ECO:0000256" key="7">
    <source>
        <dbReference type="ARBA" id="ARBA00023136"/>
    </source>
</evidence>
<comment type="caution">
    <text evidence="9">The sequence shown here is derived from an EMBL/GenBank/DDBJ whole genome shotgun (WGS) entry which is preliminary data.</text>
</comment>
<dbReference type="Proteomes" id="UP000748531">
    <property type="component" value="Unassembled WGS sequence"/>
</dbReference>
<dbReference type="InterPro" id="IPR019372">
    <property type="entry name" value="LHFPL"/>
</dbReference>
<evidence type="ECO:0000313" key="9">
    <source>
        <dbReference type="EMBL" id="KAF5404369.1"/>
    </source>
</evidence>
<evidence type="ECO:0000256" key="5">
    <source>
        <dbReference type="ARBA" id="ARBA00022949"/>
    </source>
</evidence>
<dbReference type="GO" id="GO:0016020">
    <property type="term" value="C:membrane"/>
    <property type="evidence" value="ECO:0007669"/>
    <property type="project" value="UniProtKB-SubCell"/>
</dbReference>
<keyword evidence="7 8" id="KW-0472">Membrane</keyword>
<proteinExistence type="inferred from homology"/>